<proteinExistence type="predicted"/>
<accession>A0A9P5PNH9</accession>
<protein>
    <submittedName>
        <fullName evidence="1">Uncharacterized protein</fullName>
    </submittedName>
</protein>
<feature type="non-terminal residue" evidence="1">
    <location>
        <position position="148"/>
    </location>
</feature>
<comment type="caution">
    <text evidence="1">The sequence shown here is derived from an EMBL/GenBank/DDBJ whole genome shotgun (WGS) entry which is preliminary data.</text>
</comment>
<name>A0A9P5PNH9_9AGAR</name>
<gene>
    <name evidence="1" type="ORF">BDP27DRAFT_1018794</name>
</gene>
<dbReference type="AlphaFoldDB" id="A0A9P5PNH9"/>
<dbReference type="EMBL" id="JADNRY010000088">
    <property type="protein sequence ID" value="KAF9066367.1"/>
    <property type="molecule type" value="Genomic_DNA"/>
</dbReference>
<evidence type="ECO:0000313" key="1">
    <source>
        <dbReference type="EMBL" id="KAF9066367.1"/>
    </source>
</evidence>
<sequence length="148" mass="16656">RNGLLTGLKGGQRSLITLWLSSNPNLPRCTPSMGSMQRWISQHVGHIIRTRSSRAHSIVMSLTDSLFSQSECTLPHQMILSGRCTRNWFCRLLGMVCGRNPGLFLSNQIFKVFWLELGTHCSLFASYCLLVQNYTGVKSDLITLKKPV</sequence>
<evidence type="ECO:0000313" key="2">
    <source>
        <dbReference type="Proteomes" id="UP000772434"/>
    </source>
</evidence>
<dbReference type="Proteomes" id="UP000772434">
    <property type="component" value="Unassembled WGS sequence"/>
</dbReference>
<keyword evidence="2" id="KW-1185">Reference proteome</keyword>
<reference evidence="1" key="1">
    <citation type="submission" date="2020-11" db="EMBL/GenBank/DDBJ databases">
        <authorList>
            <consortium name="DOE Joint Genome Institute"/>
            <person name="Ahrendt S."/>
            <person name="Riley R."/>
            <person name="Andreopoulos W."/>
            <person name="Labutti K."/>
            <person name="Pangilinan J."/>
            <person name="Ruiz-Duenas F.J."/>
            <person name="Barrasa J.M."/>
            <person name="Sanchez-Garcia M."/>
            <person name="Camarero S."/>
            <person name="Miyauchi S."/>
            <person name="Serrano A."/>
            <person name="Linde D."/>
            <person name="Babiker R."/>
            <person name="Drula E."/>
            <person name="Ayuso-Fernandez I."/>
            <person name="Pacheco R."/>
            <person name="Padilla G."/>
            <person name="Ferreira P."/>
            <person name="Barriuso J."/>
            <person name="Kellner H."/>
            <person name="Castanera R."/>
            <person name="Alfaro M."/>
            <person name="Ramirez L."/>
            <person name="Pisabarro A.G."/>
            <person name="Kuo A."/>
            <person name="Tritt A."/>
            <person name="Lipzen A."/>
            <person name="He G."/>
            <person name="Yan M."/>
            <person name="Ng V."/>
            <person name="Cullen D."/>
            <person name="Martin F."/>
            <person name="Rosso M.-N."/>
            <person name="Henrissat B."/>
            <person name="Hibbett D."/>
            <person name="Martinez A.T."/>
            <person name="Grigoriev I.V."/>
        </authorList>
    </citation>
    <scope>NUCLEOTIDE SEQUENCE</scope>
    <source>
        <strain evidence="1">AH 40177</strain>
    </source>
</reference>
<organism evidence="1 2">
    <name type="scientific">Rhodocollybia butyracea</name>
    <dbReference type="NCBI Taxonomy" id="206335"/>
    <lineage>
        <taxon>Eukaryota</taxon>
        <taxon>Fungi</taxon>
        <taxon>Dikarya</taxon>
        <taxon>Basidiomycota</taxon>
        <taxon>Agaricomycotina</taxon>
        <taxon>Agaricomycetes</taxon>
        <taxon>Agaricomycetidae</taxon>
        <taxon>Agaricales</taxon>
        <taxon>Marasmiineae</taxon>
        <taxon>Omphalotaceae</taxon>
        <taxon>Rhodocollybia</taxon>
    </lineage>
</organism>